<dbReference type="Proteomes" id="UP000033924">
    <property type="component" value="Unassembled WGS sequence"/>
</dbReference>
<gene>
    <name evidence="3" type="ORF">AV903_09055</name>
    <name evidence="4" type="ORF">SY86_23835</name>
</gene>
<proteinExistence type="predicted"/>
<dbReference type="Pfam" id="PF02371">
    <property type="entry name" value="Transposase_20"/>
    <property type="match status" value="1"/>
</dbReference>
<dbReference type="GO" id="GO:0006313">
    <property type="term" value="P:DNA transposition"/>
    <property type="evidence" value="ECO:0007669"/>
    <property type="project" value="InterPro"/>
</dbReference>
<dbReference type="AlphaFoldDB" id="A0A0M2K4T4"/>
<organism evidence="4 5">
    <name type="scientific">Erwinia tracheiphila</name>
    <dbReference type="NCBI Taxonomy" id="65700"/>
    <lineage>
        <taxon>Bacteria</taxon>
        <taxon>Pseudomonadati</taxon>
        <taxon>Pseudomonadota</taxon>
        <taxon>Gammaproteobacteria</taxon>
        <taxon>Enterobacterales</taxon>
        <taxon>Erwiniaceae</taxon>
        <taxon>Erwinia</taxon>
    </lineage>
</organism>
<dbReference type="NCBIfam" id="NF033542">
    <property type="entry name" value="transpos_IS110"/>
    <property type="match status" value="1"/>
</dbReference>
<evidence type="ECO:0000313" key="4">
    <source>
        <dbReference type="EMBL" id="KKF34405.1"/>
    </source>
</evidence>
<dbReference type="Proteomes" id="UP000264980">
    <property type="component" value="Chromosome"/>
</dbReference>
<dbReference type="Pfam" id="PF01548">
    <property type="entry name" value="DEDD_Tnp_IS110"/>
    <property type="match status" value="1"/>
</dbReference>
<dbReference type="RefSeq" id="WP_046372373.1">
    <property type="nucleotide sequence ID" value="NZ_CP013970.1"/>
</dbReference>
<feature type="domain" description="Transposase IS116/IS110/IS902 C-terminal" evidence="2">
    <location>
        <begin position="202"/>
        <end position="286"/>
    </location>
</feature>
<dbReference type="EMBL" id="CP013970">
    <property type="protein sequence ID" value="AXF76165.1"/>
    <property type="molecule type" value="Genomic_DNA"/>
</dbReference>
<dbReference type="InterPro" id="IPR003346">
    <property type="entry name" value="Transposase_20"/>
</dbReference>
<dbReference type="GO" id="GO:0003677">
    <property type="term" value="F:DNA binding"/>
    <property type="evidence" value="ECO:0007669"/>
    <property type="project" value="InterPro"/>
</dbReference>
<evidence type="ECO:0000259" key="1">
    <source>
        <dbReference type="Pfam" id="PF01548"/>
    </source>
</evidence>
<evidence type="ECO:0000313" key="6">
    <source>
        <dbReference type="Proteomes" id="UP000264980"/>
    </source>
</evidence>
<evidence type="ECO:0000313" key="3">
    <source>
        <dbReference type="EMBL" id="AXF76165.1"/>
    </source>
</evidence>
<dbReference type="EMBL" id="JXNU01000004">
    <property type="protein sequence ID" value="KKF34405.1"/>
    <property type="molecule type" value="Genomic_DNA"/>
</dbReference>
<dbReference type="InterPro" id="IPR002525">
    <property type="entry name" value="Transp_IS110-like_N"/>
</dbReference>
<feature type="domain" description="Transposase IS110-like N-terminal" evidence="1">
    <location>
        <begin position="4"/>
        <end position="154"/>
    </location>
</feature>
<reference evidence="3 6" key="2">
    <citation type="submission" date="2016-01" db="EMBL/GenBank/DDBJ databases">
        <authorList>
            <person name="Oliw E.H."/>
        </authorList>
    </citation>
    <scope>NUCLEOTIDE SEQUENCE [LARGE SCALE GENOMIC DNA]</scope>
    <source>
        <strain evidence="3 6">MDcuke</strain>
    </source>
</reference>
<dbReference type="InterPro" id="IPR047650">
    <property type="entry name" value="Transpos_IS110"/>
</dbReference>
<reference evidence="4 5" key="1">
    <citation type="submission" date="2015-01" db="EMBL/GenBank/DDBJ databases">
        <title>Erwinia tracheiphila.</title>
        <authorList>
            <person name="Shapiro L.R."/>
        </authorList>
    </citation>
    <scope>NUCLEOTIDE SEQUENCE [LARGE SCALE GENOMIC DNA]</scope>
    <source>
        <strain evidence="4 5">BuffGH</strain>
    </source>
</reference>
<protein>
    <submittedName>
        <fullName evidence="3">IS110 family transposase</fullName>
    </submittedName>
    <submittedName>
        <fullName evidence="4">Invertase</fullName>
    </submittedName>
</protein>
<accession>A0A0M2K4T4</accession>
<dbReference type="PATRIC" id="fig|65700.7.peg.5908"/>
<keyword evidence="5" id="KW-1185">Reference proteome</keyword>
<dbReference type="GO" id="GO:0004803">
    <property type="term" value="F:transposase activity"/>
    <property type="evidence" value="ECO:0007669"/>
    <property type="project" value="InterPro"/>
</dbReference>
<name>A0A0M2K4T4_9GAMM</name>
<evidence type="ECO:0000259" key="2">
    <source>
        <dbReference type="Pfam" id="PF02371"/>
    </source>
</evidence>
<sequence length="336" mass="37508">MFQLGIDVSKKTLDLCLLREGVKGKVKTRKLKNDFNAADAVIGWLSKQHCEPANVHIIMEATGVYHESLAYGLYKAGAKVSLANPHRSREFARGMDILTKNDQVDAYMLACYGALKVPEPWVPPPENVRHLSALLRRRDAPVTDSTREKNRLEKCRATDTPLAVTESIENVLRNLSAEPEHLDALILTHLDQHPELKKDFDLLTSIKSVGYQLGLNMLVILRGHHFDTAEQVAAFLGVVRVEKYSGTSVRGKPKLSKIGPPEIRAKLYLASLCGLRFNPVMKAMYERLCLRGKAKMCAIGALMRKLVHWCYGVLKTQKPFDAEYLSSDARSACKAA</sequence>
<dbReference type="PANTHER" id="PTHR33055:SF3">
    <property type="entry name" value="PUTATIVE TRANSPOSASE FOR IS117-RELATED"/>
    <property type="match status" value="1"/>
</dbReference>
<evidence type="ECO:0000313" key="5">
    <source>
        <dbReference type="Proteomes" id="UP000033924"/>
    </source>
</evidence>
<dbReference type="PANTHER" id="PTHR33055">
    <property type="entry name" value="TRANSPOSASE FOR INSERTION SEQUENCE ELEMENT IS1111A"/>
    <property type="match status" value="1"/>
</dbReference>